<dbReference type="InterPro" id="IPR013783">
    <property type="entry name" value="Ig-like_fold"/>
</dbReference>
<dbReference type="Proteomes" id="UP001516400">
    <property type="component" value="Unassembled WGS sequence"/>
</dbReference>
<organism evidence="2 3">
    <name type="scientific">Cryptolaemus montrouzieri</name>
    <dbReference type="NCBI Taxonomy" id="559131"/>
    <lineage>
        <taxon>Eukaryota</taxon>
        <taxon>Metazoa</taxon>
        <taxon>Ecdysozoa</taxon>
        <taxon>Arthropoda</taxon>
        <taxon>Hexapoda</taxon>
        <taxon>Insecta</taxon>
        <taxon>Pterygota</taxon>
        <taxon>Neoptera</taxon>
        <taxon>Endopterygota</taxon>
        <taxon>Coleoptera</taxon>
        <taxon>Polyphaga</taxon>
        <taxon>Cucujiformia</taxon>
        <taxon>Coccinelloidea</taxon>
        <taxon>Coccinellidae</taxon>
        <taxon>Scymninae</taxon>
        <taxon>Scymnini</taxon>
        <taxon>Cryptolaemus</taxon>
    </lineage>
</organism>
<dbReference type="Gene3D" id="2.60.40.10">
    <property type="entry name" value="Immunoglobulins"/>
    <property type="match status" value="1"/>
</dbReference>
<protein>
    <submittedName>
        <fullName evidence="2">Uncharacterized protein</fullName>
    </submittedName>
</protein>
<gene>
    <name evidence="2" type="ORF">HHI36_019519</name>
</gene>
<keyword evidence="1" id="KW-0732">Signal</keyword>
<evidence type="ECO:0000256" key="1">
    <source>
        <dbReference type="SAM" id="SignalP"/>
    </source>
</evidence>
<feature type="chain" id="PRO_5044875640" evidence="1">
    <location>
        <begin position="24"/>
        <end position="80"/>
    </location>
</feature>
<proteinExistence type="predicted"/>
<comment type="caution">
    <text evidence="2">The sequence shown here is derived from an EMBL/GenBank/DDBJ whole genome shotgun (WGS) entry which is preliminary data.</text>
</comment>
<name>A0ABD2P3W5_9CUCU</name>
<evidence type="ECO:0000313" key="2">
    <source>
        <dbReference type="EMBL" id="KAL3285417.1"/>
    </source>
</evidence>
<evidence type="ECO:0000313" key="3">
    <source>
        <dbReference type="Proteomes" id="UP001516400"/>
    </source>
</evidence>
<reference evidence="2 3" key="1">
    <citation type="journal article" date="2021" name="BMC Biol.">
        <title>Horizontally acquired antibacterial genes associated with adaptive radiation of ladybird beetles.</title>
        <authorList>
            <person name="Li H.S."/>
            <person name="Tang X.F."/>
            <person name="Huang Y.H."/>
            <person name="Xu Z.Y."/>
            <person name="Chen M.L."/>
            <person name="Du X.Y."/>
            <person name="Qiu B.Y."/>
            <person name="Chen P.T."/>
            <person name="Zhang W."/>
            <person name="Slipinski A."/>
            <person name="Escalona H.E."/>
            <person name="Waterhouse R.M."/>
            <person name="Zwick A."/>
            <person name="Pang H."/>
        </authorList>
    </citation>
    <scope>NUCLEOTIDE SEQUENCE [LARGE SCALE GENOMIC DNA]</scope>
    <source>
        <strain evidence="2">SYSU2018</strain>
    </source>
</reference>
<dbReference type="AlphaFoldDB" id="A0ABD2P3W5"/>
<keyword evidence="3" id="KW-1185">Reference proteome</keyword>
<accession>A0ABD2P3W5</accession>
<sequence length="80" mass="8865">MFNMRLFCVVYFCMNWEAIGVGGETSFNAYVGTTVALPCTVDTKQCGALHSVKWYRDTSRIYVFSHAGGIARAEGDATDR</sequence>
<feature type="signal peptide" evidence="1">
    <location>
        <begin position="1"/>
        <end position="23"/>
    </location>
</feature>
<dbReference type="EMBL" id="JABFTP020000165">
    <property type="protein sequence ID" value="KAL3285417.1"/>
    <property type="molecule type" value="Genomic_DNA"/>
</dbReference>